<protein>
    <recommendedName>
        <fullName evidence="1">DNA circulation N-terminal domain-containing protein</fullName>
    </recommendedName>
</protein>
<sequence length="441" mass="48909">MNFNPNVPEPYSESWRKSYRASEDDAPRFSTYQSPNGSPISFVLGKNDFSGGQSVDTSEYPYFGFWSNNSLNEKPQEITINGFVRGENYIAKRNKLVEALRVKTNDDEPGYLDLPLWGRFAVVVTDWRIGEDGEKAGECDLSLTFRRAGVSESKRLSSSNLKVIDISSLTSRLQSAAVEDFVGKVSSKLDTETLTSGFEKFKTSLISTIGRIQGVKSKLNEITKKCNAITNLIAQGIKNPRELALSLVSAFSGIVSGLMEIQTALESYTSWNSTYSDGNSSENTSLSSLSAKNNPAATIRCFLSSVDTTLDLECITEEQQNTKKELENLNRTLSFCAAAEILCEFDTGTYQNQQGLWSLLEKLEDSLDLENSDVYAAVEDLRIATVQTLLERNAKMELSKNILSATPLLTLSQTLGCDEKKIRKMNTVYDSFLMSGEVKYV</sequence>
<reference evidence="2" key="1">
    <citation type="journal article" date="2020" name="J. ISSAAS">
        <title>Lactobacilli and other gastrointestinal microbiota of Peromyscus leucopus, reservoir host for agents of Lyme disease and other zoonoses in North America.</title>
        <authorList>
            <person name="Milovic A."/>
            <person name="Bassam K."/>
            <person name="Shao H."/>
            <person name="Chatzistamou I."/>
            <person name="Tufts D.M."/>
            <person name="Diuk-Wasser M."/>
            <person name="Barbour A.G."/>
        </authorList>
    </citation>
    <scope>NUCLEOTIDE SEQUENCE</scope>
    <source>
        <strain evidence="2">LL50</strain>
    </source>
</reference>
<dbReference type="Pfam" id="PF07157">
    <property type="entry name" value="DNA_circ_N"/>
    <property type="match status" value="1"/>
</dbReference>
<dbReference type="InterPro" id="IPR009826">
    <property type="entry name" value="DNA_circ_N"/>
</dbReference>
<dbReference type="AlphaFoldDB" id="A0A650F566"/>
<gene>
    <name evidence="2" type="ORF">Unknown280_0070</name>
</gene>
<feature type="domain" description="DNA circulation N-terminal" evidence="1">
    <location>
        <begin position="40"/>
        <end position="121"/>
    </location>
</feature>
<evidence type="ECO:0000259" key="1">
    <source>
        <dbReference type="Pfam" id="PF07157"/>
    </source>
</evidence>
<proteinExistence type="predicted"/>
<accession>A0A650F566</accession>
<evidence type="ECO:0000313" key="2">
    <source>
        <dbReference type="EMBL" id="QGT51315.1"/>
    </source>
</evidence>
<dbReference type="EMBL" id="MN577574">
    <property type="protein sequence ID" value="QGT51315.1"/>
    <property type="molecule type" value="Genomic_DNA"/>
</dbReference>
<name>A0A650F566_9SPIO</name>
<organism evidence="2">
    <name type="scientific">uncultured Spirochaetaceae bacterium</name>
    <dbReference type="NCBI Taxonomy" id="201186"/>
    <lineage>
        <taxon>Bacteria</taxon>
        <taxon>Pseudomonadati</taxon>
        <taxon>Spirochaetota</taxon>
        <taxon>Spirochaetia</taxon>
        <taxon>Spirochaetales</taxon>
        <taxon>Spirochaetaceae</taxon>
        <taxon>environmental samples</taxon>
    </lineage>
</organism>